<sequence length="275" mass="31062">MKSSNASPRMIVLLAGIGFSLLTLTSCEKEMVLPATPGKPSTGTPTTTPPVTPPANQDQPPVTGTSLLKQFGTRVFRYDDQKRLVELSYTDQQTHGYTVIWEGNKPMRLNFKGGEHYLLYTYEGDNVIEAVTYSRDHQPIYRYTYAYNGDQLVREANISYATSAEGRLHVIDYKYDVRGNLTELVQAWSTSSKAEDLSAPVTIRWGGYDNNPNPLPYIQSTMFLPGVKLFQNNPGFRNDEIYTYTYHESGMPKQRYAKVQSYPNVPAIGESYTYE</sequence>
<name>A0A1R3WWB3_9BACT</name>
<evidence type="ECO:0008006" key="4">
    <source>
        <dbReference type="Google" id="ProtNLM"/>
    </source>
</evidence>
<feature type="compositionally biased region" description="Low complexity" evidence="1">
    <location>
        <begin position="34"/>
        <end position="46"/>
    </location>
</feature>
<evidence type="ECO:0000313" key="3">
    <source>
        <dbReference type="Proteomes" id="UP000187181"/>
    </source>
</evidence>
<evidence type="ECO:0000256" key="1">
    <source>
        <dbReference type="SAM" id="MobiDB-lite"/>
    </source>
</evidence>
<feature type="region of interest" description="Disordered" evidence="1">
    <location>
        <begin position="33"/>
        <end position="63"/>
    </location>
</feature>
<dbReference type="EMBL" id="FTPP01000001">
    <property type="protein sequence ID" value="SIT81952.1"/>
    <property type="molecule type" value="Genomic_DNA"/>
</dbReference>
<proteinExistence type="predicted"/>
<dbReference type="AlphaFoldDB" id="A0A1R3WWB3"/>
<organism evidence="2 3">
    <name type="scientific">Pontibacter indicus</name>
    <dbReference type="NCBI Taxonomy" id="1317125"/>
    <lineage>
        <taxon>Bacteria</taxon>
        <taxon>Pseudomonadati</taxon>
        <taxon>Bacteroidota</taxon>
        <taxon>Cytophagia</taxon>
        <taxon>Cytophagales</taxon>
        <taxon>Hymenobacteraceae</taxon>
        <taxon>Pontibacter</taxon>
    </lineage>
</organism>
<gene>
    <name evidence="2" type="ORF">SAMN05444128_1044</name>
</gene>
<evidence type="ECO:0000313" key="2">
    <source>
        <dbReference type="EMBL" id="SIT81952.1"/>
    </source>
</evidence>
<keyword evidence="3" id="KW-1185">Reference proteome</keyword>
<dbReference type="Proteomes" id="UP000187181">
    <property type="component" value="Unassembled WGS sequence"/>
</dbReference>
<dbReference type="STRING" id="1317125.SAMN05444128_1044"/>
<protein>
    <recommendedName>
        <fullName evidence="4">YD repeat-containing protein</fullName>
    </recommendedName>
</protein>
<reference evidence="3" key="1">
    <citation type="submission" date="2017-01" db="EMBL/GenBank/DDBJ databases">
        <authorList>
            <person name="Varghese N."/>
            <person name="Submissions S."/>
        </authorList>
    </citation>
    <scope>NUCLEOTIDE SEQUENCE [LARGE SCALE GENOMIC DNA]</scope>
    <source>
        <strain evidence="3">LP100</strain>
    </source>
</reference>
<accession>A0A1R3WWB3</accession>
<dbReference type="PROSITE" id="PS51257">
    <property type="entry name" value="PROKAR_LIPOPROTEIN"/>
    <property type="match status" value="1"/>
</dbReference>
<dbReference type="RefSeq" id="WP_244554604.1">
    <property type="nucleotide sequence ID" value="NZ_FTPP01000001.1"/>
</dbReference>